<comment type="caution">
    <text evidence="1">The sequence shown here is derived from an EMBL/GenBank/DDBJ whole genome shotgun (WGS) entry which is preliminary data.</text>
</comment>
<keyword evidence="1" id="KW-0966">Cell projection</keyword>
<name>A0ABS6JP27_9BACI</name>
<evidence type="ECO:0000313" key="2">
    <source>
        <dbReference type="Proteomes" id="UP000790580"/>
    </source>
</evidence>
<sequence length="123" mass="13726">MPHHLQQSFIKPSQKTGSPVKHKVETFQSVFQKTVAVSESIKVSKHAEMRLNERGINITPETWKQIQEKVNEASHKGICDSLVVTENAALVVSVKNNTVITAMDREEAQSQLFTNINGAILMN</sequence>
<dbReference type="Proteomes" id="UP000790580">
    <property type="component" value="Unassembled WGS sequence"/>
</dbReference>
<dbReference type="NCBIfam" id="TIGR02530">
    <property type="entry name" value="flg_new"/>
    <property type="match status" value="1"/>
</dbReference>
<protein>
    <submittedName>
        <fullName evidence="1">Flagellar protein</fullName>
    </submittedName>
</protein>
<evidence type="ECO:0000313" key="1">
    <source>
        <dbReference type="EMBL" id="MBU9720324.1"/>
    </source>
</evidence>
<gene>
    <name evidence="1" type="ORF">KS407_02580</name>
</gene>
<keyword evidence="1" id="KW-0969">Cilium</keyword>
<dbReference type="EMBL" id="JAHQCR010000016">
    <property type="protein sequence ID" value="MBU9720324.1"/>
    <property type="molecule type" value="Genomic_DNA"/>
</dbReference>
<keyword evidence="1" id="KW-0282">Flagellum</keyword>
<reference evidence="1 2" key="1">
    <citation type="submission" date="2021-06" db="EMBL/GenBank/DDBJ databases">
        <title>Bacillus sp. RD4P76, an endophyte from a halophyte.</title>
        <authorList>
            <person name="Sun J.-Q."/>
        </authorList>
    </citation>
    <scope>NUCLEOTIDE SEQUENCE [LARGE SCALE GENOMIC DNA]</scope>
    <source>
        <strain evidence="1 2">JCM 17098</strain>
    </source>
</reference>
<proteinExistence type="predicted"/>
<keyword evidence="2" id="KW-1185">Reference proteome</keyword>
<dbReference type="InterPro" id="IPR013367">
    <property type="entry name" value="Flagellar_put"/>
</dbReference>
<accession>A0ABS6JP27</accession>
<organism evidence="1 2">
    <name type="scientific">Evansella alkalicola</name>
    <dbReference type="NCBI Taxonomy" id="745819"/>
    <lineage>
        <taxon>Bacteria</taxon>
        <taxon>Bacillati</taxon>
        <taxon>Bacillota</taxon>
        <taxon>Bacilli</taxon>
        <taxon>Bacillales</taxon>
        <taxon>Bacillaceae</taxon>
        <taxon>Evansella</taxon>
    </lineage>
</organism>
<dbReference type="Pfam" id="PF12611">
    <property type="entry name" value="Flagellar_put"/>
    <property type="match status" value="1"/>
</dbReference>